<comment type="caution">
    <text evidence="1">The sequence shown here is derived from an EMBL/GenBank/DDBJ whole genome shotgun (WGS) entry which is preliminary data.</text>
</comment>
<dbReference type="InterPro" id="IPR007438">
    <property type="entry name" value="DUF488"/>
</dbReference>
<gene>
    <name evidence="1" type="ORF">A6F49_07460</name>
</gene>
<reference evidence="1 2" key="1">
    <citation type="submission" date="2016-04" db="EMBL/GenBank/DDBJ databases">
        <title>First whole genome shotgun sequence of the bacterium Enteractinococcus sp. strain UASWS1574.</title>
        <authorList>
            <person name="Crovadore J."/>
            <person name="Chablais R."/>
            <person name="Lefort F."/>
        </authorList>
    </citation>
    <scope>NUCLEOTIDE SEQUENCE [LARGE SCALE GENOMIC DNA]</scope>
    <source>
        <strain evidence="1 2">UASWS1574</strain>
    </source>
</reference>
<dbReference type="InterPro" id="IPR014519">
    <property type="entry name" value="UCP024492"/>
</dbReference>
<accession>A0A1B7M1C3</accession>
<evidence type="ECO:0000313" key="1">
    <source>
        <dbReference type="EMBL" id="OAV62173.1"/>
    </source>
</evidence>
<keyword evidence="2" id="KW-1185">Reference proteome</keyword>
<dbReference type="STRING" id="1837282.A6F49_07460"/>
<dbReference type="PANTHER" id="PTHR39337:SF1">
    <property type="entry name" value="BLR5642 PROTEIN"/>
    <property type="match status" value="1"/>
</dbReference>
<dbReference type="EMBL" id="LXEY01000014">
    <property type="protein sequence ID" value="OAV62173.1"/>
    <property type="molecule type" value="Genomic_DNA"/>
</dbReference>
<dbReference type="PIRSF" id="PIRSF024492">
    <property type="entry name" value="UCP024492"/>
    <property type="match status" value="1"/>
</dbReference>
<evidence type="ECO:0000313" key="2">
    <source>
        <dbReference type="Proteomes" id="UP000078292"/>
    </source>
</evidence>
<dbReference type="Proteomes" id="UP000078292">
    <property type="component" value="Unassembled WGS sequence"/>
</dbReference>
<evidence type="ECO:0008006" key="3">
    <source>
        <dbReference type="Google" id="ProtNLM"/>
    </source>
</evidence>
<name>A0A1B7M1C3_9MICC</name>
<proteinExistence type="predicted"/>
<dbReference type="Pfam" id="PF04343">
    <property type="entry name" value="DUF488"/>
    <property type="match status" value="1"/>
</dbReference>
<protein>
    <recommendedName>
        <fullName evidence="3">DNA repair protein</fullName>
    </recommendedName>
</protein>
<dbReference type="PANTHER" id="PTHR39337">
    <property type="entry name" value="BLR5642 PROTEIN"/>
    <property type="match status" value="1"/>
</dbReference>
<organism evidence="1 2">
    <name type="scientific">Enteractinococcus helveticum</name>
    <dbReference type="NCBI Taxonomy" id="1837282"/>
    <lineage>
        <taxon>Bacteria</taxon>
        <taxon>Bacillati</taxon>
        <taxon>Actinomycetota</taxon>
        <taxon>Actinomycetes</taxon>
        <taxon>Micrococcales</taxon>
        <taxon>Micrococcaceae</taxon>
    </lineage>
</organism>
<dbReference type="AlphaFoldDB" id="A0A1B7M1C3"/>
<sequence>MFYTIGHSNRSIEEFYELLEEHHIAHVVDVRKLPGSKRYPHFNADTLGNYLAEHDVQFSRSAGLTGRRKVSKDIPFQVNAWWQNRSFHNYADHALSQEFHEALRDLEKRGTETSTAIMCSEAVWWRCHRRIIADYLLVHNHQVEHILGPGQLMSAELSDGAVVQDDGTIHYA</sequence>